<accession>B5HHN5</accession>
<dbReference type="Proteomes" id="UP000002805">
    <property type="component" value="Chromosome"/>
</dbReference>
<reference evidence="13" key="1">
    <citation type="submission" date="2008-02" db="EMBL/GenBank/DDBJ databases">
        <authorList>
            <consortium name="The Broad Institute Genome Sequencing Platform"/>
            <person name="Fischbach M."/>
            <person name="Ward D."/>
            <person name="Young S."/>
            <person name="Jaffe D."/>
            <person name="Gnerre S."/>
            <person name="Berlin A."/>
            <person name="Heiman D."/>
            <person name="Hepburn T."/>
            <person name="Sykes S."/>
            <person name="Alvarado L."/>
            <person name="Kodira C.D."/>
            <person name="Straight P."/>
            <person name="Clardy J."/>
            <person name="Hung D."/>
            <person name="Kolter R."/>
            <person name="Mekalanos J."/>
            <person name="Walker S."/>
            <person name="Walsh C.T."/>
            <person name="Lander E."/>
            <person name="Galagan J."/>
            <person name="Nusbaum C."/>
            <person name="Birren B."/>
        </authorList>
    </citation>
    <scope>NUCLEOTIDE SEQUENCE [LARGE SCALE GENOMIC DNA]</scope>
    <source>
        <strain evidence="13">ATCC 25486 / DSM 40338 / CBS 914.69 / JCM 4507 / NBRC 13074 / NRRL 2958 / 5647</strain>
    </source>
</reference>
<evidence type="ECO:0000313" key="13">
    <source>
        <dbReference type="Proteomes" id="UP000002805"/>
    </source>
</evidence>
<dbReference type="CDD" id="cd16917">
    <property type="entry name" value="HATPase_UhpB-NarQ-NarX-like"/>
    <property type="match status" value="1"/>
</dbReference>
<evidence type="ECO:0000256" key="3">
    <source>
        <dbReference type="ARBA" id="ARBA00022553"/>
    </source>
</evidence>
<dbReference type="InterPro" id="IPR011712">
    <property type="entry name" value="Sig_transdc_His_kin_sub3_dim/P"/>
</dbReference>
<dbReference type="AlphaFoldDB" id="B5HHN5"/>
<dbReference type="InterPro" id="IPR003594">
    <property type="entry name" value="HATPase_dom"/>
</dbReference>
<dbReference type="Gene3D" id="1.20.5.1930">
    <property type="match status" value="1"/>
</dbReference>
<dbReference type="Pfam" id="PF07730">
    <property type="entry name" value="HisKA_3"/>
    <property type="match status" value="1"/>
</dbReference>
<dbReference type="HOGENOM" id="CLU_470830_0_0_11"/>
<dbReference type="InterPro" id="IPR036890">
    <property type="entry name" value="HATPase_C_sf"/>
</dbReference>
<dbReference type="eggNOG" id="COG4585">
    <property type="taxonomic scope" value="Bacteria"/>
</dbReference>
<keyword evidence="7" id="KW-0067">ATP-binding</keyword>
<evidence type="ECO:0000256" key="6">
    <source>
        <dbReference type="ARBA" id="ARBA00022777"/>
    </source>
</evidence>
<dbReference type="GO" id="GO:0005524">
    <property type="term" value="F:ATP binding"/>
    <property type="evidence" value="ECO:0007669"/>
    <property type="project" value="UniProtKB-KW"/>
</dbReference>
<dbReference type="SUPFAM" id="SSF55874">
    <property type="entry name" value="ATPase domain of HSP90 chaperone/DNA topoisomerase II/histidine kinase"/>
    <property type="match status" value="1"/>
</dbReference>
<evidence type="ECO:0000256" key="10">
    <source>
        <dbReference type="SAM" id="Phobius"/>
    </source>
</evidence>
<evidence type="ECO:0000256" key="7">
    <source>
        <dbReference type="ARBA" id="ARBA00022840"/>
    </source>
</evidence>
<dbReference type="InterPro" id="IPR050482">
    <property type="entry name" value="Sensor_HK_TwoCompSys"/>
</dbReference>
<dbReference type="EMBL" id="CM000950">
    <property type="protein sequence ID" value="EDY66316.2"/>
    <property type="molecule type" value="Genomic_DNA"/>
</dbReference>
<protein>
    <recommendedName>
        <fullName evidence="2">histidine kinase</fullName>
        <ecNumber evidence="2">2.7.13.3</ecNumber>
    </recommendedName>
</protein>
<evidence type="ECO:0000259" key="11">
    <source>
        <dbReference type="SMART" id="SM00387"/>
    </source>
</evidence>
<keyword evidence="3" id="KW-0597">Phosphoprotein</keyword>
<keyword evidence="4" id="KW-0808">Transferase</keyword>
<sequence>MMPPGPGHGGSRDPSAIGSRLHEQPRRPLASWAAFKKLLAVPARDDRAGRPWDSGTRRPRGRRRSTPRRRPAALGSDGKHGPDPELPPSGRAGVAPARYGRHLTDDAARADALVTGSTTRPRYGLGRVTHPTQVRRRSGHPPDPGTASPSAHAHTTYLPWAGRAKVRTLNTMLLSWARAFRLDRVVVLTGLALFVDCGARVWLEGADTTPAEVLGWALALVGWLALGFRYRWPVSVGAATMLAAVAYYQLTESDGPTPVIVFMVALYTLARVGRLTVVVSLAVVVMLVVTYGEFVAVGDQRKVDNMSIMLLSGWFLSVIAFGHAMRVRQAFEHEAEQRALAAERERDVRARQSATEERLRIARELHDVLGHSISLINVQVAAALHRSAKRPGQTAELISALEFVRDNSKEALRELRGTLGVLRQVDEGAPTAPTAGLERLGELAERARATGLAVTLETHGEASVIPPQISLAAYRIVQESLTNITRHAQARHAVIEVRFAAEEFRVRVEDDGRGAADGFAGSGIAGMTERARALGGELTAGDTGSGFRVEARLPLCPAGGEARRSGSSAPAVAGAAADR</sequence>
<evidence type="ECO:0000256" key="5">
    <source>
        <dbReference type="ARBA" id="ARBA00022741"/>
    </source>
</evidence>
<dbReference type="PANTHER" id="PTHR24421">
    <property type="entry name" value="NITRATE/NITRITE SENSOR PROTEIN NARX-RELATED"/>
    <property type="match status" value="1"/>
</dbReference>
<evidence type="ECO:0000256" key="8">
    <source>
        <dbReference type="ARBA" id="ARBA00023012"/>
    </source>
</evidence>
<dbReference type="Gene3D" id="3.30.565.10">
    <property type="entry name" value="Histidine kinase-like ATPase, C-terminal domain"/>
    <property type="match status" value="1"/>
</dbReference>
<feature type="compositionally biased region" description="Low complexity" evidence="9">
    <location>
        <begin position="565"/>
        <end position="579"/>
    </location>
</feature>
<evidence type="ECO:0000256" key="1">
    <source>
        <dbReference type="ARBA" id="ARBA00000085"/>
    </source>
</evidence>
<dbReference type="SMART" id="SM00387">
    <property type="entry name" value="HATPase_c"/>
    <property type="match status" value="1"/>
</dbReference>
<organism evidence="12 13">
    <name type="scientific">Streptomyces pristinaespiralis (strain ATCC 25486 / DSM 40338 / CBS 914.69 / JCM 4507 / KCC S-0507 / NBRC 13074 / NRRL 2958 / 5647)</name>
    <dbReference type="NCBI Taxonomy" id="457429"/>
    <lineage>
        <taxon>Bacteria</taxon>
        <taxon>Bacillati</taxon>
        <taxon>Actinomycetota</taxon>
        <taxon>Actinomycetes</taxon>
        <taxon>Kitasatosporales</taxon>
        <taxon>Streptomycetaceae</taxon>
        <taxon>Streptomyces</taxon>
    </lineage>
</organism>
<dbReference type="PANTHER" id="PTHR24421:SF10">
    <property type="entry name" value="NITRATE_NITRITE SENSOR PROTEIN NARQ"/>
    <property type="match status" value="1"/>
</dbReference>
<keyword evidence="10" id="KW-0472">Membrane</keyword>
<feature type="region of interest" description="Disordered" evidence="9">
    <location>
        <begin position="1"/>
        <end position="152"/>
    </location>
</feature>
<feature type="transmembrane region" description="Helical" evidence="10">
    <location>
        <begin position="308"/>
        <end position="325"/>
    </location>
</feature>
<gene>
    <name evidence="12" type="ORF">SSDG_04430</name>
</gene>
<evidence type="ECO:0000313" key="12">
    <source>
        <dbReference type="EMBL" id="EDY66316.2"/>
    </source>
</evidence>
<feature type="region of interest" description="Disordered" evidence="9">
    <location>
        <begin position="558"/>
        <end position="579"/>
    </location>
</feature>
<keyword evidence="6" id="KW-0418">Kinase</keyword>
<evidence type="ECO:0000256" key="4">
    <source>
        <dbReference type="ARBA" id="ARBA00022679"/>
    </source>
</evidence>
<dbReference type="GO" id="GO:0016020">
    <property type="term" value="C:membrane"/>
    <property type="evidence" value="ECO:0007669"/>
    <property type="project" value="InterPro"/>
</dbReference>
<feature type="domain" description="Histidine kinase/HSP90-like ATPase" evidence="11">
    <location>
        <begin position="468"/>
        <end position="557"/>
    </location>
</feature>
<dbReference type="Pfam" id="PF02518">
    <property type="entry name" value="HATPase_c"/>
    <property type="match status" value="1"/>
</dbReference>
<keyword evidence="8" id="KW-0902">Two-component regulatory system</keyword>
<dbReference type="GO" id="GO:0000155">
    <property type="term" value="F:phosphorelay sensor kinase activity"/>
    <property type="evidence" value="ECO:0007669"/>
    <property type="project" value="InterPro"/>
</dbReference>
<evidence type="ECO:0000256" key="2">
    <source>
        <dbReference type="ARBA" id="ARBA00012438"/>
    </source>
</evidence>
<reference evidence="13" key="2">
    <citation type="submission" date="2009-10" db="EMBL/GenBank/DDBJ databases">
        <title>The genome sequence of Streptomyces pristinaespiralis strain ATCC 25486.</title>
        <authorList>
            <consortium name="The Broad Institute Genome Sequencing Platform"/>
            <consortium name="Broad Institute Microbial Sequencing Center"/>
            <person name="Fischbach M."/>
            <person name="Godfrey P."/>
            <person name="Ward D."/>
            <person name="Young S."/>
            <person name="Zeng Q."/>
            <person name="Koehrsen M."/>
            <person name="Alvarado L."/>
            <person name="Berlin A.M."/>
            <person name="Bochicchio J."/>
            <person name="Borenstein D."/>
            <person name="Chapman S.B."/>
            <person name="Chen Z."/>
            <person name="Engels R."/>
            <person name="Freedman E."/>
            <person name="Gellesch M."/>
            <person name="Goldberg J."/>
            <person name="Griggs A."/>
            <person name="Gujja S."/>
            <person name="Heilman E.R."/>
            <person name="Heiman D.I."/>
            <person name="Hepburn T.A."/>
            <person name="Howarth C."/>
            <person name="Jen D."/>
            <person name="Larson L."/>
            <person name="Lewis B."/>
            <person name="Mehta T."/>
            <person name="Park D."/>
            <person name="Pearson M."/>
            <person name="Richards J."/>
            <person name="Roberts A."/>
            <person name="Saif S."/>
            <person name="Shea T.D."/>
            <person name="Shenoy N."/>
            <person name="Sisk P."/>
            <person name="Stolte C."/>
            <person name="Sykes S.N."/>
            <person name="Thomson T."/>
            <person name="Walk T."/>
            <person name="White J."/>
            <person name="Yandava C."/>
            <person name="Straight P."/>
            <person name="Clardy J."/>
            <person name="Hung D."/>
            <person name="Kolter R."/>
            <person name="Mekalanos J."/>
            <person name="Walker S."/>
            <person name="Walsh C.T."/>
            <person name="Wieland-Brown L.C."/>
            <person name="Haas B."/>
            <person name="Nusbaum C."/>
            <person name="Birren B."/>
        </authorList>
    </citation>
    <scope>NUCLEOTIDE SEQUENCE [LARGE SCALE GENOMIC DNA]</scope>
    <source>
        <strain evidence="13">ATCC 25486 / DSM 40338 / CBS 914.69 / JCM 4507 / NBRC 13074 / NRRL 2958 / 5647</strain>
    </source>
</reference>
<keyword evidence="5" id="KW-0547">Nucleotide-binding</keyword>
<keyword evidence="13" id="KW-1185">Reference proteome</keyword>
<feature type="compositionally biased region" description="Basic residues" evidence="9">
    <location>
        <begin position="57"/>
        <end position="71"/>
    </location>
</feature>
<keyword evidence="10" id="KW-0812">Transmembrane</keyword>
<dbReference type="GO" id="GO:0046983">
    <property type="term" value="F:protein dimerization activity"/>
    <property type="evidence" value="ECO:0007669"/>
    <property type="project" value="InterPro"/>
</dbReference>
<dbReference type="EC" id="2.7.13.3" evidence="2"/>
<feature type="transmembrane region" description="Helical" evidence="10">
    <location>
        <begin position="275"/>
        <end position="296"/>
    </location>
</feature>
<name>B5HHN5_STRE2</name>
<comment type="catalytic activity">
    <reaction evidence="1">
        <text>ATP + protein L-histidine = ADP + protein N-phospho-L-histidine.</text>
        <dbReference type="EC" id="2.7.13.3"/>
    </reaction>
</comment>
<proteinExistence type="predicted"/>
<evidence type="ECO:0000256" key="9">
    <source>
        <dbReference type="SAM" id="MobiDB-lite"/>
    </source>
</evidence>
<keyword evidence="10" id="KW-1133">Transmembrane helix</keyword>